<keyword evidence="4 9" id="KW-0812">Transmembrane</keyword>
<feature type="transmembrane region" description="Helical" evidence="9">
    <location>
        <begin position="329"/>
        <end position="348"/>
    </location>
</feature>
<organism evidence="10 11">
    <name type="scientific">Amycolatopsis decaplanina DSM 44594</name>
    <dbReference type="NCBI Taxonomy" id="1284240"/>
    <lineage>
        <taxon>Bacteria</taxon>
        <taxon>Bacillati</taxon>
        <taxon>Actinomycetota</taxon>
        <taxon>Actinomycetes</taxon>
        <taxon>Pseudonocardiales</taxon>
        <taxon>Pseudonocardiaceae</taxon>
        <taxon>Amycolatopsis</taxon>
    </lineage>
</organism>
<feature type="region of interest" description="Disordered" evidence="8">
    <location>
        <begin position="384"/>
        <end position="408"/>
    </location>
</feature>
<proteinExistence type="inferred from homology"/>
<evidence type="ECO:0000256" key="5">
    <source>
        <dbReference type="ARBA" id="ARBA00022989"/>
    </source>
</evidence>
<dbReference type="GO" id="GO:0005886">
    <property type="term" value="C:plasma membrane"/>
    <property type="evidence" value="ECO:0007669"/>
    <property type="project" value="UniProtKB-SubCell"/>
</dbReference>
<evidence type="ECO:0000313" key="11">
    <source>
        <dbReference type="Proteomes" id="UP000054226"/>
    </source>
</evidence>
<feature type="transmembrane region" description="Helical" evidence="9">
    <location>
        <begin position="256"/>
        <end position="277"/>
    </location>
</feature>
<gene>
    <name evidence="10" type="ORF">H074_26427</name>
</gene>
<feature type="transmembrane region" description="Helical" evidence="9">
    <location>
        <begin position="116"/>
        <end position="133"/>
    </location>
</feature>
<comment type="subcellular location">
    <subcellularLocation>
        <location evidence="1">Cell membrane</location>
        <topology evidence="1">Multi-pass membrane protein</topology>
    </subcellularLocation>
</comment>
<dbReference type="AlphaFoldDB" id="M2YK78"/>
<keyword evidence="2" id="KW-1003">Cell membrane</keyword>
<reference evidence="10 11" key="1">
    <citation type="journal article" date="2013" name="Genome Announc.">
        <title>Draft Genome Sequence of Amycolatopsis decaplanina Strain DSM 44594T.</title>
        <authorList>
            <person name="Kaur N."/>
            <person name="Kumar S."/>
            <person name="Bala M."/>
            <person name="Raghava G.P."/>
            <person name="Mayilraj S."/>
        </authorList>
    </citation>
    <scope>NUCLEOTIDE SEQUENCE [LARGE SCALE GENOMIC DNA]</scope>
    <source>
        <strain evidence="10 11">DSM 44594</strain>
    </source>
</reference>
<feature type="transmembrane region" description="Helical" evidence="9">
    <location>
        <begin position="76"/>
        <end position="109"/>
    </location>
</feature>
<evidence type="ECO:0000256" key="2">
    <source>
        <dbReference type="ARBA" id="ARBA00022475"/>
    </source>
</evidence>
<dbReference type="Pfam" id="PF09594">
    <property type="entry name" value="GT87"/>
    <property type="match status" value="1"/>
</dbReference>
<feature type="transmembrane region" description="Helical" evidence="9">
    <location>
        <begin position="195"/>
        <end position="214"/>
    </location>
</feature>
<feature type="transmembrane region" description="Helical" evidence="9">
    <location>
        <begin position="360"/>
        <end position="379"/>
    </location>
</feature>
<dbReference type="EMBL" id="AOHO01000068">
    <property type="protein sequence ID" value="EME55112.1"/>
    <property type="molecule type" value="Genomic_DNA"/>
</dbReference>
<evidence type="ECO:0000256" key="7">
    <source>
        <dbReference type="ARBA" id="ARBA00024033"/>
    </source>
</evidence>
<accession>M2YK78</accession>
<evidence type="ECO:0000256" key="8">
    <source>
        <dbReference type="SAM" id="MobiDB-lite"/>
    </source>
</evidence>
<feature type="compositionally biased region" description="Polar residues" evidence="8">
    <location>
        <begin position="387"/>
        <end position="400"/>
    </location>
</feature>
<dbReference type="PATRIC" id="fig|1284240.4.peg.5369"/>
<comment type="caution">
    <text evidence="10">The sequence shown here is derived from an EMBL/GenBank/DDBJ whole genome shotgun (WGS) entry which is preliminary data.</text>
</comment>
<evidence type="ECO:0000256" key="4">
    <source>
        <dbReference type="ARBA" id="ARBA00022692"/>
    </source>
</evidence>
<dbReference type="Proteomes" id="UP000054226">
    <property type="component" value="Unassembled WGS sequence"/>
</dbReference>
<dbReference type="InterPro" id="IPR018584">
    <property type="entry name" value="GT87"/>
</dbReference>
<name>M2YK78_9PSEU</name>
<keyword evidence="3" id="KW-0808">Transferase</keyword>
<keyword evidence="11" id="KW-1185">Reference proteome</keyword>
<protein>
    <recommendedName>
        <fullName evidence="12">Transmembrane protein</fullName>
    </recommendedName>
</protein>
<evidence type="ECO:0008006" key="12">
    <source>
        <dbReference type="Google" id="ProtNLM"/>
    </source>
</evidence>
<evidence type="ECO:0000256" key="9">
    <source>
        <dbReference type="SAM" id="Phobius"/>
    </source>
</evidence>
<feature type="transmembrane region" description="Helical" evidence="9">
    <location>
        <begin position="167"/>
        <end position="189"/>
    </location>
</feature>
<evidence type="ECO:0000256" key="3">
    <source>
        <dbReference type="ARBA" id="ARBA00022679"/>
    </source>
</evidence>
<keyword evidence="5 9" id="KW-1133">Transmembrane helix</keyword>
<keyword evidence="6 9" id="KW-0472">Membrane</keyword>
<evidence type="ECO:0000313" key="10">
    <source>
        <dbReference type="EMBL" id="EME55112.1"/>
    </source>
</evidence>
<evidence type="ECO:0000256" key="1">
    <source>
        <dbReference type="ARBA" id="ARBA00004651"/>
    </source>
</evidence>
<dbReference type="GO" id="GO:0016758">
    <property type="term" value="F:hexosyltransferase activity"/>
    <property type="evidence" value="ECO:0007669"/>
    <property type="project" value="InterPro"/>
</dbReference>
<sequence>MTQHRFVRFAPWLLLALAAGVAVRIGLSTDSGLAAMSDARIYRAGAVAWWNGEDLYNSYFHGGGNPALYTYPPFSVLPLGAILAVYPLGFLLLTAGSVGLLFHIMLLVLDRLRQGLPYRYLIAAIATLCAVQLEPVTQTLFWGQINILLLWLVAFDCLHRHPGLPRGVLVGVAAALKLTPLVFVLFFLLGKEFKPVLYAALSFVVCTGLGWLIAPRDSLTFWTSSVWAPGRVGNGSLAGNQSLRGMLSRLGLSGEAVALWWLALGAVVVAVSAVIVFRYRRAGRDVPAFLSTAAVGTLSSPMSWSHHWVWLCPLLFALVLKLDRRPSMIMVALTAAGGSAVLALHWRYSPSPDAPWWTHVVGESYTWVALGMLACLTVLSPDRNPPTARSATAPVSTTGRGSPRPPGK</sequence>
<comment type="similarity">
    <text evidence="7">Belongs to the glycosyltransferase 87 family.</text>
</comment>
<evidence type="ECO:0000256" key="6">
    <source>
        <dbReference type="ARBA" id="ARBA00023136"/>
    </source>
</evidence>